<evidence type="ECO:0000313" key="2">
    <source>
        <dbReference type="Proteomes" id="UP000238937"/>
    </source>
</evidence>
<accession>A0A2T1FL01</accession>
<dbReference type="SUPFAM" id="SSF52980">
    <property type="entry name" value="Restriction endonuclease-like"/>
    <property type="match status" value="1"/>
</dbReference>
<keyword evidence="2" id="KW-1185">Reference proteome</keyword>
<organism evidence="1 2">
    <name type="scientific">Chamaesiphon polymorphus CCALA 037</name>
    <dbReference type="NCBI Taxonomy" id="2107692"/>
    <lineage>
        <taxon>Bacteria</taxon>
        <taxon>Bacillati</taxon>
        <taxon>Cyanobacteriota</taxon>
        <taxon>Cyanophyceae</taxon>
        <taxon>Gomontiellales</taxon>
        <taxon>Chamaesiphonaceae</taxon>
        <taxon>Chamaesiphon</taxon>
    </lineage>
</organism>
<dbReference type="InterPro" id="IPR011335">
    <property type="entry name" value="Restrct_endonuc-II-like"/>
</dbReference>
<dbReference type="Gene3D" id="3.40.91.10">
    <property type="match status" value="1"/>
</dbReference>
<proteinExistence type="predicted"/>
<dbReference type="AlphaFoldDB" id="A0A2T1FL01"/>
<sequence length="287" mass="33389">MAIRKNDEFEAIYPTLNLDGLTFLDIVDRIEQVVIQKSTQAITQGSLNNCRGTWNELAFIMEAHRSILQSTENLYLVKMGSETSIKFWEIYQKESRQKYDLLIDIFKNKQEPIFIRCSTPDFVVISRDIVRESSSSNILQNSSPPLKEINELYKVIKNKCLPYQVKGFISLKTSNRPDRRYQILVEANVAKFASRYIHESAHRLRYDIIGESNPSDREVFSAPLIFTLPRSGNNITSVERAIDSEVNIKSGQELDEYWKRYEEIIKLDREEKAVSPEEEFVNDNLDF</sequence>
<reference evidence="1 2" key="1">
    <citation type="submission" date="2018-03" db="EMBL/GenBank/DDBJ databases">
        <title>The ancient ancestry and fast evolution of plastids.</title>
        <authorList>
            <person name="Moore K.R."/>
            <person name="Magnabosco C."/>
            <person name="Momper L."/>
            <person name="Gold D.A."/>
            <person name="Bosak T."/>
            <person name="Fournier G.P."/>
        </authorList>
    </citation>
    <scope>NUCLEOTIDE SEQUENCE [LARGE SCALE GENOMIC DNA]</scope>
    <source>
        <strain evidence="1 2">CCALA 037</strain>
    </source>
</reference>
<dbReference type="RefSeq" id="WP_106311377.1">
    <property type="nucleotide sequence ID" value="NZ_PVWO01000494.1"/>
</dbReference>
<gene>
    <name evidence="1" type="ORF">C7B77_25100</name>
</gene>
<dbReference type="InterPro" id="IPR012415">
    <property type="entry name" value="Restrct_endonuc_II_Cfr10I"/>
</dbReference>
<dbReference type="Proteomes" id="UP000238937">
    <property type="component" value="Unassembled WGS sequence"/>
</dbReference>
<dbReference type="EMBL" id="PVWO01000494">
    <property type="protein sequence ID" value="PSB45685.1"/>
    <property type="molecule type" value="Genomic_DNA"/>
</dbReference>
<name>A0A2T1FL01_9CYAN</name>
<comment type="caution">
    <text evidence="1">The sequence shown here is derived from an EMBL/GenBank/DDBJ whole genome shotgun (WGS) entry which is preliminary data.</text>
</comment>
<dbReference type="Pfam" id="PF07832">
    <property type="entry name" value="Bse634I"/>
    <property type="match status" value="1"/>
</dbReference>
<evidence type="ECO:0000313" key="1">
    <source>
        <dbReference type="EMBL" id="PSB45685.1"/>
    </source>
</evidence>
<protein>
    <submittedName>
        <fullName evidence="1">Uncharacterized protein</fullName>
    </submittedName>
</protein>
<dbReference type="OrthoDB" id="581673at2"/>